<organism evidence="11 12">
    <name type="scientific">Heliobacterium mobile</name>
    <name type="common">Heliobacillus mobilis</name>
    <dbReference type="NCBI Taxonomy" id="28064"/>
    <lineage>
        <taxon>Bacteria</taxon>
        <taxon>Bacillati</taxon>
        <taxon>Bacillota</taxon>
        <taxon>Clostridia</taxon>
        <taxon>Eubacteriales</taxon>
        <taxon>Heliobacteriaceae</taxon>
        <taxon>Heliobacterium</taxon>
    </lineage>
</organism>
<dbReference type="Pfam" id="PF00378">
    <property type="entry name" value="ECH_1"/>
    <property type="match status" value="1"/>
</dbReference>
<feature type="domain" description="3-hydroxyacyl-CoA dehydrogenase C-terminal" evidence="9">
    <location>
        <begin position="208"/>
        <end position="307"/>
    </location>
</feature>
<feature type="domain" description="3-hydroxyacyl-CoA dehydrogenase NAD binding" evidence="10">
    <location>
        <begin position="7"/>
        <end position="205"/>
    </location>
</feature>
<evidence type="ECO:0000313" key="11">
    <source>
        <dbReference type="EMBL" id="MTV50757.1"/>
    </source>
</evidence>
<dbReference type="SUPFAM" id="SSF48179">
    <property type="entry name" value="6-phosphogluconate dehydrogenase C-terminal domain-like"/>
    <property type="match status" value="2"/>
</dbReference>
<dbReference type="SUPFAM" id="SSF51735">
    <property type="entry name" value="NAD(P)-binding Rossmann-fold domains"/>
    <property type="match status" value="1"/>
</dbReference>
<keyword evidence="4" id="KW-0442">Lipid degradation</keyword>
<dbReference type="GO" id="GO:0006635">
    <property type="term" value="P:fatty acid beta-oxidation"/>
    <property type="evidence" value="ECO:0007669"/>
    <property type="project" value="UniProtKB-UniPathway"/>
</dbReference>
<dbReference type="InterPro" id="IPR006108">
    <property type="entry name" value="3HC_DH_C"/>
</dbReference>
<dbReference type="CDD" id="cd06558">
    <property type="entry name" value="crotonase-like"/>
    <property type="match status" value="1"/>
</dbReference>
<dbReference type="Pfam" id="PF02737">
    <property type="entry name" value="3HCDH_N"/>
    <property type="match status" value="1"/>
</dbReference>
<keyword evidence="12" id="KW-1185">Reference proteome</keyword>
<dbReference type="Pfam" id="PF00725">
    <property type="entry name" value="3HCDH"/>
    <property type="match status" value="1"/>
</dbReference>
<evidence type="ECO:0000256" key="2">
    <source>
        <dbReference type="ARBA" id="ARBA00009463"/>
    </source>
</evidence>
<dbReference type="InterPro" id="IPR029045">
    <property type="entry name" value="ClpP/crotonase-like_dom_sf"/>
</dbReference>
<evidence type="ECO:0000313" key="12">
    <source>
        <dbReference type="Proteomes" id="UP000430670"/>
    </source>
</evidence>
<proteinExistence type="inferred from homology"/>
<dbReference type="RefSeq" id="WP_155477837.1">
    <property type="nucleotide sequence ID" value="NZ_WNKU01000034.1"/>
</dbReference>
<comment type="caution">
    <text evidence="11">The sequence shown here is derived from an EMBL/GenBank/DDBJ whole genome shotgun (WGS) entry which is preliminary data.</text>
</comment>
<dbReference type="UniPathway" id="UPA00659"/>
<evidence type="ECO:0000256" key="7">
    <source>
        <dbReference type="ARBA" id="ARBA00023098"/>
    </source>
</evidence>
<keyword evidence="6" id="KW-0520">NAD</keyword>
<evidence type="ECO:0000256" key="1">
    <source>
        <dbReference type="ARBA" id="ARBA00005005"/>
    </source>
</evidence>
<evidence type="ECO:0000256" key="5">
    <source>
        <dbReference type="ARBA" id="ARBA00023002"/>
    </source>
</evidence>
<dbReference type="Gene3D" id="3.40.50.720">
    <property type="entry name" value="NAD(P)-binding Rossmann-like Domain"/>
    <property type="match status" value="1"/>
</dbReference>
<keyword evidence="7" id="KW-0443">Lipid metabolism</keyword>
<name>A0A6I3SRS8_HELMO</name>
<comment type="similarity">
    <text evidence="2">Belongs to the 3-hydroxyacyl-CoA dehydrogenase family.</text>
</comment>
<dbReference type="AlphaFoldDB" id="A0A6I3SRS8"/>
<comment type="catalytic activity">
    <reaction evidence="8">
        <text>a (3S)-3-hydroxyacyl-CoA + NAD(+) = a 3-oxoacyl-CoA + NADH + H(+)</text>
        <dbReference type="Rhea" id="RHEA:22432"/>
        <dbReference type="ChEBI" id="CHEBI:15378"/>
        <dbReference type="ChEBI" id="CHEBI:57318"/>
        <dbReference type="ChEBI" id="CHEBI:57540"/>
        <dbReference type="ChEBI" id="CHEBI:57945"/>
        <dbReference type="ChEBI" id="CHEBI:90726"/>
        <dbReference type="EC" id="1.1.1.35"/>
    </reaction>
</comment>
<dbReference type="InterPro" id="IPR008927">
    <property type="entry name" value="6-PGluconate_DH-like_C_sf"/>
</dbReference>
<dbReference type="InterPro" id="IPR006176">
    <property type="entry name" value="3-OHacyl-CoA_DH_NAD-bd"/>
</dbReference>
<dbReference type="GO" id="GO:0070403">
    <property type="term" value="F:NAD+ binding"/>
    <property type="evidence" value="ECO:0007669"/>
    <property type="project" value="InterPro"/>
</dbReference>
<evidence type="ECO:0000256" key="4">
    <source>
        <dbReference type="ARBA" id="ARBA00022963"/>
    </source>
</evidence>
<keyword evidence="3" id="KW-0276">Fatty acid metabolism</keyword>
<reference evidence="11 12" key="1">
    <citation type="submission" date="2019-11" db="EMBL/GenBank/DDBJ databases">
        <title>Whole-genome sequence of a the green, strictly anaerobic photosynthetic bacterium Heliobacillus mobilis DSM 6151.</title>
        <authorList>
            <person name="Kyndt J.A."/>
            <person name="Meyer T.E."/>
        </authorList>
    </citation>
    <scope>NUCLEOTIDE SEQUENCE [LARGE SCALE GENOMIC DNA]</scope>
    <source>
        <strain evidence="11 12">DSM 6151</strain>
    </source>
</reference>
<dbReference type="PANTHER" id="PTHR48075">
    <property type="entry name" value="3-HYDROXYACYL-COA DEHYDROGENASE FAMILY PROTEIN"/>
    <property type="match status" value="1"/>
</dbReference>
<dbReference type="InterPro" id="IPR036291">
    <property type="entry name" value="NAD(P)-bd_dom_sf"/>
</dbReference>
<evidence type="ECO:0000256" key="6">
    <source>
        <dbReference type="ARBA" id="ARBA00023027"/>
    </source>
</evidence>
<sequence length="799" mass="88888">MIPSIQKVVVLGAGVMGSAIAAHLANVGREVLLLDIVPKEMTAEEIKQGLTLQSKPVRNRIAAQAKANLLKQKPSPCYLADVIERIEIGNLEDDLSRIAEADWVIEAVVEKLEVKKNLWKQVEPYWRPGTIVSSNTSGVSINRMVEECTPEFRRYFMGTHFFNPPRYMRLLEIISCRETDKNLIAFMKHFCEKHLGKGVVIAKDTPNFIANRIGTYGLLITLQAMEKYGLTVDEVDALTGPVIGRPKSATFRTLDIVGLDIFVHVASNVYHTTTDPEEKNVFATPEPLLKMLNQGWLGDKSGQGFYRKDKGPKGTDILALDLQSLTYKPRKKISFASLEMAKTGRGTAEKIKRLIGGNDKAAQFSWEILKKVLLYSANILSQIADDIVSVDEAMRWGFNWTLGPFEAWDAIGLKESVERMRNEGEVIPQWVEQIIADGKSRFYDESGLKRFYVRLSGEMAEMESQAERIRVADLRKKQPIRSNAGGSLYDMGDDVAFLEFHSPKYAIGPDFLQILRWSIEEAERNYKGLVIGNDGTNYCVGANLMLILMEAEDENWDELDFMVRQFQQTAMAIKRSRRPVVVAPHGLTLGGGCELTLPAAAIQPNAETYIGLVEAGVGLIPGGSGHKEMLLRAMDEAAVSEKDDLQPIVNRVFETIAMAKVSISAMEAQRLGFFRRSDAITANSDFQLYDAKQKALALWNQGYAPPTARKIPVVGESGLALMKLGIYSLRQAGRISDHDAKIASKIAYVLSGGAVPAKSLVTEQHLLDLEREAFLNLVGEPKSQERMRHMLAKGKPLRN</sequence>
<dbReference type="Gene3D" id="3.90.226.10">
    <property type="entry name" value="2-enoyl-CoA Hydratase, Chain A, domain 1"/>
    <property type="match status" value="1"/>
</dbReference>
<dbReference type="GO" id="GO:0003857">
    <property type="term" value="F:(3S)-3-hydroxyacyl-CoA dehydrogenase (NAD+) activity"/>
    <property type="evidence" value="ECO:0007669"/>
    <property type="project" value="UniProtKB-EC"/>
</dbReference>
<protein>
    <submittedName>
        <fullName evidence="11">3-hydroxyacyl-CoA dehydrogenase</fullName>
    </submittedName>
</protein>
<keyword evidence="5" id="KW-0560">Oxidoreductase</keyword>
<dbReference type="OrthoDB" id="9771883at2"/>
<evidence type="ECO:0000259" key="10">
    <source>
        <dbReference type="Pfam" id="PF02737"/>
    </source>
</evidence>
<accession>A0A6I3SRS8</accession>
<dbReference type="SUPFAM" id="SSF52096">
    <property type="entry name" value="ClpP/crotonase"/>
    <property type="match status" value="1"/>
</dbReference>
<dbReference type="PANTHER" id="PTHR48075:SF7">
    <property type="entry name" value="3-HYDROXYACYL-COA DEHYDROGENASE-RELATED"/>
    <property type="match status" value="1"/>
</dbReference>
<comment type="pathway">
    <text evidence="1">Lipid metabolism; fatty acid beta-oxidation.</text>
</comment>
<gene>
    <name evidence="11" type="ORF">GJ688_17635</name>
</gene>
<dbReference type="Gene3D" id="1.10.1040.50">
    <property type="match status" value="1"/>
</dbReference>
<dbReference type="Proteomes" id="UP000430670">
    <property type="component" value="Unassembled WGS sequence"/>
</dbReference>
<evidence type="ECO:0000256" key="8">
    <source>
        <dbReference type="ARBA" id="ARBA00049556"/>
    </source>
</evidence>
<dbReference type="InterPro" id="IPR001753">
    <property type="entry name" value="Enoyl-CoA_hydra/iso"/>
</dbReference>
<evidence type="ECO:0000256" key="3">
    <source>
        <dbReference type="ARBA" id="ARBA00022832"/>
    </source>
</evidence>
<dbReference type="EMBL" id="WNKU01000034">
    <property type="protein sequence ID" value="MTV50757.1"/>
    <property type="molecule type" value="Genomic_DNA"/>
</dbReference>
<evidence type="ECO:0000259" key="9">
    <source>
        <dbReference type="Pfam" id="PF00725"/>
    </source>
</evidence>